<feature type="compositionally biased region" description="Basic and acidic residues" evidence="1">
    <location>
        <begin position="70"/>
        <end position="90"/>
    </location>
</feature>
<feature type="compositionally biased region" description="Polar residues" evidence="1">
    <location>
        <begin position="572"/>
        <end position="587"/>
    </location>
</feature>
<name>A0AAD7CLP7_9AGAR</name>
<feature type="region of interest" description="Disordered" evidence="1">
    <location>
        <begin position="197"/>
        <end position="284"/>
    </location>
</feature>
<proteinExistence type="predicted"/>
<feature type="compositionally biased region" description="Low complexity" evidence="1">
    <location>
        <begin position="254"/>
        <end position="277"/>
    </location>
</feature>
<feature type="compositionally biased region" description="Low complexity" evidence="1">
    <location>
        <begin position="230"/>
        <end position="246"/>
    </location>
</feature>
<feature type="compositionally biased region" description="Basic and acidic residues" evidence="1">
    <location>
        <begin position="804"/>
        <end position="815"/>
    </location>
</feature>
<sequence length="896" mass="95886">MSEFEAQSAAPPLRSMSSTSSLGSVSLARRSRTRTRSKTQSSPRPDATAFPELSGAVPLVGEPLEMSQEEQERAGEELEPKNSKAAEQARKLPGISTAPFNPPPSAFSRVPSIPQLYDLGGGNNIRDSVASGLTSSVYPASTSASTASGTDSPPSPRSMAPQDEHGDVSSFDPELEYEGDDVAYRLRLLVNNQYFLPPSHAKPTDFATQKQSRPPPTPTFFDIFRKSRSKPSTPTASSPTFDPFTPALRTTSDSTTASAYPRRRSSSQAPPQSRTPQDPSGRVVVVREQMRDIATAAKQAEQEMKSRGNLPEQSFGHSEVDIIDPTDAVDLPPPSATYPFAVQAAALNGMGVEESVGAAVLADRLPPRSPGGLSVDHDWRKALLHAAVNHSLSNSNASGVLASPIQISPVSEKSMLGQRIVSPPLVEAEAPPSSPPSTREDPDESDNAPRSSSCLPSRVETPSMPLTPLAPPPRRQIFNPLYSISQTSLPTAGLGPTPRSSQMEPGRLSDSYEAGVRQALISPPPQRESSESSGGGQGRASSDSGTSYYSEDEGRRPSVSSSVAESRPSLSIHSQPSPTTSAFQDALSQPPVINPPPRESSLRHSLDHRPFIASPRESTVSPPPRVSSSLAHVTPLSPPPRKSSLGRLPGRLPPPSPISPPTLAEAAEILEPEPVSPPLPRRRNEHLLVEIPSTSHPSIRSAPAPTTPPSFFDTIQSQPNAMDDLDSSSDEDSYQGDPEPPHTPIYMDPHTRALSNMASTPSSSSRSLLMRLGNHSTPYVTRSADGHSHRPVGNVPAAPASFFTERRGGSRKSEQGHGPPTSTFDFYRYAQQHPLISPPADATAHRRPHTSDQASGSSQKAQESMRRLDGLLIQHMEAEKDTIKRITTTIQSNART</sequence>
<gene>
    <name evidence="2" type="ORF">FB45DRAFT_1050378</name>
</gene>
<dbReference type="EMBL" id="JARKIF010000001">
    <property type="protein sequence ID" value="KAJ7650347.1"/>
    <property type="molecule type" value="Genomic_DNA"/>
</dbReference>
<evidence type="ECO:0000313" key="3">
    <source>
        <dbReference type="Proteomes" id="UP001221142"/>
    </source>
</evidence>
<reference evidence="2" key="1">
    <citation type="submission" date="2023-03" db="EMBL/GenBank/DDBJ databases">
        <title>Massive genome expansion in bonnet fungi (Mycena s.s.) driven by repeated elements and novel gene families across ecological guilds.</title>
        <authorList>
            <consortium name="Lawrence Berkeley National Laboratory"/>
            <person name="Harder C.B."/>
            <person name="Miyauchi S."/>
            <person name="Viragh M."/>
            <person name="Kuo A."/>
            <person name="Thoen E."/>
            <person name="Andreopoulos B."/>
            <person name="Lu D."/>
            <person name="Skrede I."/>
            <person name="Drula E."/>
            <person name="Henrissat B."/>
            <person name="Morin E."/>
            <person name="Kohler A."/>
            <person name="Barry K."/>
            <person name="LaButti K."/>
            <person name="Morin E."/>
            <person name="Salamov A."/>
            <person name="Lipzen A."/>
            <person name="Mereny Z."/>
            <person name="Hegedus B."/>
            <person name="Baldrian P."/>
            <person name="Stursova M."/>
            <person name="Weitz H."/>
            <person name="Taylor A."/>
            <person name="Grigoriev I.V."/>
            <person name="Nagy L.G."/>
            <person name="Martin F."/>
            <person name="Kauserud H."/>
        </authorList>
    </citation>
    <scope>NUCLEOTIDE SEQUENCE</scope>
    <source>
        <strain evidence="2">9284</strain>
    </source>
</reference>
<dbReference type="AlphaFoldDB" id="A0AAD7CLP7"/>
<comment type="caution">
    <text evidence="2">The sequence shown here is derived from an EMBL/GenBank/DDBJ whole genome shotgun (WGS) entry which is preliminary data.</text>
</comment>
<feature type="compositionally biased region" description="Low complexity" evidence="1">
    <location>
        <begin position="753"/>
        <end position="772"/>
    </location>
</feature>
<feature type="compositionally biased region" description="Acidic residues" evidence="1">
    <location>
        <begin position="723"/>
        <end position="734"/>
    </location>
</feature>
<feature type="compositionally biased region" description="Low complexity" evidence="1">
    <location>
        <begin position="661"/>
        <end position="673"/>
    </location>
</feature>
<keyword evidence="3" id="KW-1185">Reference proteome</keyword>
<feature type="region of interest" description="Disordered" evidence="1">
    <location>
        <begin position="1"/>
        <end position="175"/>
    </location>
</feature>
<evidence type="ECO:0000256" key="1">
    <source>
        <dbReference type="SAM" id="MobiDB-lite"/>
    </source>
</evidence>
<feature type="compositionally biased region" description="Polar residues" evidence="1">
    <location>
        <begin position="851"/>
        <end position="862"/>
    </location>
</feature>
<feature type="compositionally biased region" description="Basic and acidic residues" evidence="1">
    <location>
        <begin position="600"/>
        <end position="610"/>
    </location>
</feature>
<feature type="compositionally biased region" description="Low complexity" evidence="1">
    <location>
        <begin position="557"/>
        <end position="571"/>
    </location>
</feature>
<feature type="compositionally biased region" description="Low complexity" evidence="1">
    <location>
        <begin position="134"/>
        <end position="152"/>
    </location>
</feature>
<dbReference type="Proteomes" id="UP001221142">
    <property type="component" value="Unassembled WGS sequence"/>
</dbReference>
<evidence type="ECO:0000313" key="2">
    <source>
        <dbReference type="EMBL" id="KAJ7650347.1"/>
    </source>
</evidence>
<organism evidence="2 3">
    <name type="scientific">Roridomyces roridus</name>
    <dbReference type="NCBI Taxonomy" id="1738132"/>
    <lineage>
        <taxon>Eukaryota</taxon>
        <taxon>Fungi</taxon>
        <taxon>Dikarya</taxon>
        <taxon>Basidiomycota</taxon>
        <taxon>Agaricomycotina</taxon>
        <taxon>Agaricomycetes</taxon>
        <taxon>Agaricomycetidae</taxon>
        <taxon>Agaricales</taxon>
        <taxon>Marasmiineae</taxon>
        <taxon>Mycenaceae</taxon>
        <taxon>Roridomyces</taxon>
    </lineage>
</organism>
<accession>A0AAD7CLP7</accession>
<feature type="compositionally biased region" description="Low complexity" evidence="1">
    <location>
        <begin position="13"/>
        <end position="28"/>
    </location>
</feature>
<feature type="compositionally biased region" description="Pro residues" evidence="1">
    <location>
        <begin position="651"/>
        <end position="660"/>
    </location>
</feature>
<feature type="region of interest" description="Disordered" evidence="1">
    <location>
        <begin position="424"/>
        <end position="865"/>
    </location>
</feature>
<protein>
    <submittedName>
        <fullName evidence="2">Uncharacterized protein</fullName>
    </submittedName>
</protein>